<evidence type="ECO:0000313" key="2">
    <source>
        <dbReference type="EMBL" id="GAA3163850.1"/>
    </source>
</evidence>
<proteinExistence type="predicted"/>
<name>A0ABP6P0X6_9ACTN</name>
<accession>A0ABP6P0X6</accession>
<keyword evidence="3" id="KW-1185">Reference proteome</keyword>
<feature type="region of interest" description="Disordered" evidence="1">
    <location>
        <begin position="47"/>
        <end position="74"/>
    </location>
</feature>
<dbReference type="EMBL" id="BAAAUT010000082">
    <property type="protein sequence ID" value="GAA3163850.1"/>
    <property type="molecule type" value="Genomic_DNA"/>
</dbReference>
<dbReference type="Proteomes" id="UP001500320">
    <property type="component" value="Unassembled WGS sequence"/>
</dbReference>
<gene>
    <name evidence="2" type="ORF">GCM10010466_63500</name>
</gene>
<reference evidence="3" key="1">
    <citation type="journal article" date="2019" name="Int. J. Syst. Evol. Microbiol.">
        <title>The Global Catalogue of Microorganisms (GCM) 10K type strain sequencing project: providing services to taxonomists for standard genome sequencing and annotation.</title>
        <authorList>
            <consortium name="The Broad Institute Genomics Platform"/>
            <consortium name="The Broad Institute Genome Sequencing Center for Infectious Disease"/>
            <person name="Wu L."/>
            <person name="Ma J."/>
        </authorList>
    </citation>
    <scope>NUCLEOTIDE SEQUENCE [LARGE SCALE GENOMIC DNA]</scope>
    <source>
        <strain evidence="3">JCM 9373</strain>
    </source>
</reference>
<evidence type="ECO:0000313" key="3">
    <source>
        <dbReference type="Proteomes" id="UP001500320"/>
    </source>
</evidence>
<comment type="caution">
    <text evidence="2">The sequence shown here is derived from an EMBL/GenBank/DDBJ whole genome shotgun (WGS) entry which is preliminary data.</text>
</comment>
<sequence>MAWTAVAGAAARAVAEAAPPVTAVPTAAHVTAAAASTLNSLLRMYGFPPQSNGQTAMHDQGAGTRPSTARDARA</sequence>
<organism evidence="2 3">
    <name type="scientific">Planomonospora alba</name>
    <dbReference type="NCBI Taxonomy" id="161354"/>
    <lineage>
        <taxon>Bacteria</taxon>
        <taxon>Bacillati</taxon>
        <taxon>Actinomycetota</taxon>
        <taxon>Actinomycetes</taxon>
        <taxon>Streptosporangiales</taxon>
        <taxon>Streptosporangiaceae</taxon>
        <taxon>Planomonospora</taxon>
    </lineage>
</organism>
<protein>
    <submittedName>
        <fullName evidence="2">Uncharacterized protein</fullName>
    </submittedName>
</protein>
<evidence type="ECO:0000256" key="1">
    <source>
        <dbReference type="SAM" id="MobiDB-lite"/>
    </source>
</evidence>